<dbReference type="InterPro" id="IPR003959">
    <property type="entry name" value="ATPase_AAA_core"/>
</dbReference>
<dbReference type="RefSeq" id="WP_310234452.1">
    <property type="nucleotide sequence ID" value="NZ_JAVDWO010000005.1"/>
</dbReference>
<gene>
    <name evidence="2" type="ORF">J2W68_001644</name>
</gene>
<feature type="domain" description="ATPase AAA-type core" evidence="1">
    <location>
        <begin position="36"/>
        <end position="417"/>
    </location>
</feature>
<dbReference type="InterPro" id="IPR051396">
    <property type="entry name" value="Bact_Antivir_Def_Nuclease"/>
</dbReference>
<dbReference type="PANTHER" id="PTHR43581">
    <property type="entry name" value="ATP/GTP PHOSPHATASE"/>
    <property type="match status" value="1"/>
</dbReference>
<dbReference type="PANTHER" id="PTHR43581:SF2">
    <property type="entry name" value="EXCINUCLEASE ATPASE SUBUNIT"/>
    <property type="match status" value="1"/>
</dbReference>
<keyword evidence="2" id="KW-0255">Endonuclease</keyword>
<dbReference type="EMBL" id="JAVDWO010000005">
    <property type="protein sequence ID" value="MDR7192928.1"/>
    <property type="molecule type" value="Genomic_DNA"/>
</dbReference>
<accession>A0ABU1XWF0</accession>
<dbReference type="Pfam" id="PF13304">
    <property type="entry name" value="AAA_21"/>
    <property type="match status" value="1"/>
</dbReference>
<dbReference type="Gene3D" id="3.40.50.300">
    <property type="entry name" value="P-loop containing nucleotide triphosphate hydrolases"/>
    <property type="match status" value="1"/>
</dbReference>
<keyword evidence="2" id="KW-0540">Nuclease</keyword>
<protein>
    <submittedName>
        <fullName evidence="2">ATP-dependent endonuclease of OLD family</fullName>
    </submittedName>
</protein>
<organism evidence="2 3">
    <name type="scientific">Luteimonas terrae</name>
    <dbReference type="NCBI Taxonomy" id="1530191"/>
    <lineage>
        <taxon>Bacteria</taxon>
        <taxon>Pseudomonadati</taxon>
        <taxon>Pseudomonadota</taxon>
        <taxon>Gammaproteobacteria</taxon>
        <taxon>Lysobacterales</taxon>
        <taxon>Lysobacteraceae</taxon>
        <taxon>Luteimonas</taxon>
    </lineage>
</organism>
<comment type="caution">
    <text evidence="2">The sequence shown here is derived from an EMBL/GenBank/DDBJ whole genome shotgun (WGS) entry which is preliminary data.</text>
</comment>
<reference evidence="2 3" key="1">
    <citation type="submission" date="2023-07" db="EMBL/GenBank/DDBJ databases">
        <title>Sorghum-associated microbial communities from plants grown in Nebraska, USA.</title>
        <authorList>
            <person name="Schachtman D."/>
        </authorList>
    </citation>
    <scope>NUCLEOTIDE SEQUENCE [LARGE SCALE GENOMIC DNA]</scope>
    <source>
        <strain evidence="2 3">4099</strain>
    </source>
</reference>
<evidence type="ECO:0000259" key="1">
    <source>
        <dbReference type="Pfam" id="PF13304"/>
    </source>
</evidence>
<dbReference type="CDD" id="cd00267">
    <property type="entry name" value="ABC_ATPase"/>
    <property type="match status" value="1"/>
</dbReference>
<dbReference type="Proteomes" id="UP001256588">
    <property type="component" value="Unassembled WGS sequence"/>
</dbReference>
<keyword evidence="2" id="KW-0378">Hydrolase</keyword>
<name>A0ABU1XWF0_9GAMM</name>
<sequence length="443" mass="50056">MTETEVEQKPSYISRVEIEGLWGREGTIDVPFDPAVNIIIGENASGKTTILSLIRCTLQADVFGLMDVPFAQIAIRLASFDNNSVRTIRVVPESRRINYYISGRKFSIPFDAYAIERYGPRVIRQRVLEGKRSVLEELNKLVNIVWLPVARRLPIADEEPDERYSSNRGRPIESVDHRLTDLLGELAKFRLGLDNLMAKEYKDFERSILTLMLFDKHHDSFVVSKLQKQRLTDDDKAQLVQAFSAADLLSPSTRKKIDEHFSEAEKTVSKLKEKGNSHGFTVREVLMLPLMSRTKSLTELAKNLEVRRNEIFRPIFKFVEVANSFLRSKRVEVGPSGDLLIRDTVDERGIHKPSSLSSGEKQIMILLLQALVREAVPSIYMADEPELSLHVTWQEKLIPSLVALGGDMQFIVATHSPDIAGPYPEKIIDIARGADGCARVSTN</sequence>
<evidence type="ECO:0000313" key="2">
    <source>
        <dbReference type="EMBL" id="MDR7192928.1"/>
    </source>
</evidence>
<evidence type="ECO:0000313" key="3">
    <source>
        <dbReference type="Proteomes" id="UP001256588"/>
    </source>
</evidence>
<dbReference type="SUPFAM" id="SSF52540">
    <property type="entry name" value="P-loop containing nucleoside triphosphate hydrolases"/>
    <property type="match status" value="1"/>
</dbReference>
<dbReference type="GO" id="GO:0004519">
    <property type="term" value="F:endonuclease activity"/>
    <property type="evidence" value="ECO:0007669"/>
    <property type="project" value="UniProtKB-KW"/>
</dbReference>
<keyword evidence="3" id="KW-1185">Reference proteome</keyword>
<dbReference type="InterPro" id="IPR027417">
    <property type="entry name" value="P-loop_NTPase"/>
</dbReference>
<proteinExistence type="predicted"/>